<sequence length="120" mass="13011">MRQSQRAAVTPAPGLEAARRTIVDSDRRLTRYRAILHAGANPATVADWISQAEADKAAAQQQLISASTAQRIVLTDEHIRDMIKDLGDLTDRLLAAPTDRKPRSIGHSASRSAATQERGS</sequence>
<evidence type="ECO:0000313" key="3">
    <source>
        <dbReference type="Proteomes" id="UP001180754"/>
    </source>
</evidence>
<dbReference type="EMBL" id="JAVRFD010000008">
    <property type="protein sequence ID" value="MDT0544799.1"/>
    <property type="molecule type" value="Genomic_DNA"/>
</dbReference>
<reference evidence="2" key="1">
    <citation type="submission" date="2024-05" db="EMBL/GenBank/DDBJ databases">
        <title>30 novel species of actinomycetes from the DSMZ collection.</title>
        <authorList>
            <person name="Nouioui I."/>
        </authorList>
    </citation>
    <scope>NUCLEOTIDE SEQUENCE</scope>
    <source>
        <strain evidence="2">DSM 41529</strain>
    </source>
</reference>
<feature type="region of interest" description="Disordered" evidence="1">
    <location>
        <begin position="94"/>
        <end position="120"/>
    </location>
</feature>
<keyword evidence="3" id="KW-1185">Reference proteome</keyword>
<dbReference type="RefSeq" id="WP_311725249.1">
    <property type="nucleotide sequence ID" value="NZ_JAVRFD010000008.1"/>
</dbReference>
<accession>A0ABU2XH63</accession>
<name>A0ABU2XH63_9ACTN</name>
<organism evidence="2 3">
    <name type="scientific">Streptomyces lonegramiae</name>
    <dbReference type="NCBI Taxonomy" id="3075524"/>
    <lineage>
        <taxon>Bacteria</taxon>
        <taxon>Bacillati</taxon>
        <taxon>Actinomycetota</taxon>
        <taxon>Actinomycetes</taxon>
        <taxon>Kitasatosporales</taxon>
        <taxon>Streptomycetaceae</taxon>
        <taxon>Streptomyces</taxon>
    </lineage>
</organism>
<feature type="compositionally biased region" description="Polar residues" evidence="1">
    <location>
        <begin position="107"/>
        <end position="120"/>
    </location>
</feature>
<gene>
    <name evidence="2" type="ORF">RND15_19105</name>
</gene>
<evidence type="ECO:0008006" key="4">
    <source>
        <dbReference type="Google" id="ProtNLM"/>
    </source>
</evidence>
<comment type="caution">
    <text evidence="2">The sequence shown here is derived from an EMBL/GenBank/DDBJ whole genome shotgun (WGS) entry which is preliminary data.</text>
</comment>
<proteinExistence type="predicted"/>
<evidence type="ECO:0000256" key="1">
    <source>
        <dbReference type="SAM" id="MobiDB-lite"/>
    </source>
</evidence>
<evidence type="ECO:0000313" key="2">
    <source>
        <dbReference type="EMBL" id="MDT0544799.1"/>
    </source>
</evidence>
<protein>
    <recommendedName>
        <fullName evidence="4">Transposase</fullName>
    </recommendedName>
</protein>
<dbReference type="Proteomes" id="UP001180754">
    <property type="component" value="Unassembled WGS sequence"/>
</dbReference>